<protein>
    <submittedName>
        <fullName evidence="2">Uncharacterized protein</fullName>
    </submittedName>
</protein>
<dbReference type="AlphaFoldDB" id="A0A5B7J5N4"/>
<evidence type="ECO:0000313" key="2">
    <source>
        <dbReference type="EMBL" id="MPC88258.1"/>
    </source>
</evidence>
<dbReference type="Proteomes" id="UP000324222">
    <property type="component" value="Unassembled WGS sequence"/>
</dbReference>
<feature type="region of interest" description="Disordered" evidence="1">
    <location>
        <begin position="1"/>
        <end position="22"/>
    </location>
</feature>
<feature type="compositionally biased region" description="Basic and acidic residues" evidence="1">
    <location>
        <begin position="1"/>
        <end position="18"/>
    </location>
</feature>
<sequence>MIESRREGYNSGGSKDETDIAPQFQTDLSLVDALWGLEVRLRNASEPNVAVRLVMKRRMSEVNGLADERVAMVINGG</sequence>
<gene>
    <name evidence="2" type="ORF">E2C01_083158</name>
</gene>
<organism evidence="2 3">
    <name type="scientific">Portunus trituberculatus</name>
    <name type="common">Swimming crab</name>
    <name type="synonym">Neptunus trituberculatus</name>
    <dbReference type="NCBI Taxonomy" id="210409"/>
    <lineage>
        <taxon>Eukaryota</taxon>
        <taxon>Metazoa</taxon>
        <taxon>Ecdysozoa</taxon>
        <taxon>Arthropoda</taxon>
        <taxon>Crustacea</taxon>
        <taxon>Multicrustacea</taxon>
        <taxon>Malacostraca</taxon>
        <taxon>Eumalacostraca</taxon>
        <taxon>Eucarida</taxon>
        <taxon>Decapoda</taxon>
        <taxon>Pleocyemata</taxon>
        <taxon>Brachyura</taxon>
        <taxon>Eubrachyura</taxon>
        <taxon>Portunoidea</taxon>
        <taxon>Portunidae</taxon>
        <taxon>Portuninae</taxon>
        <taxon>Portunus</taxon>
    </lineage>
</organism>
<evidence type="ECO:0000256" key="1">
    <source>
        <dbReference type="SAM" id="MobiDB-lite"/>
    </source>
</evidence>
<name>A0A5B7J5N4_PORTR</name>
<keyword evidence="3" id="KW-1185">Reference proteome</keyword>
<comment type="caution">
    <text evidence="2">The sequence shown here is derived from an EMBL/GenBank/DDBJ whole genome shotgun (WGS) entry which is preliminary data.</text>
</comment>
<dbReference type="EMBL" id="VSRR010077227">
    <property type="protein sequence ID" value="MPC88258.1"/>
    <property type="molecule type" value="Genomic_DNA"/>
</dbReference>
<proteinExistence type="predicted"/>
<evidence type="ECO:0000313" key="3">
    <source>
        <dbReference type="Proteomes" id="UP000324222"/>
    </source>
</evidence>
<reference evidence="2 3" key="1">
    <citation type="submission" date="2019-05" db="EMBL/GenBank/DDBJ databases">
        <title>Another draft genome of Portunus trituberculatus and its Hox gene families provides insights of decapod evolution.</title>
        <authorList>
            <person name="Jeong J.-H."/>
            <person name="Song I."/>
            <person name="Kim S."/>
            <person name="Choi T."/>
            <person name="Kim D."/>
            <person name="Ryu S."/>
            <person name="Kim W."/>
        </authorList>
    </citation>
    <scope>NUCLEOTIDE SEQUENCE [LARGE SCALE GENOMIC DNA]</scope>
    <source>
        <tissue evidence="2">Muscle</tissue>
    </source>
</reference>
<accession>A0A5B7J5N4</accession>